<organism evidence="3 4">
    <name type="scientific">Rubripirellula obstinata</name>
    <dbReference type="NCBI Taxonomy" id="406547"/>
    <lineage>
        <taxon>Bacteria</taxon>
        <taxon>Pseudomonadati</taxon>
        <taxon>Planctomycetota</taxon>
        <taxon>Planctomycetia</taxon>
        <taxon>Pirellulales</taxon>
        <taxon>Pirellulaceae</taxon>
        <taxon>Rubripirellula</taxon>
    </lineage>
</organism>
<dbReference type="PROSITE" id="PS51257">
    <property type="entry name" value="PROKAR_LIPOPROTEIN"/>
    <property type="match status" value="1"/>
</dbReference>
<accession>A0A5B1CD77</accession>
<dbReference type="RefSeq" id="WP_157593911.1">
    <property type="nucleotide sequence ID" value="NZ_LWSK01000032.1"/>
</dbReference>
<protein>
    <recommendedName>
        <fullName evidence="5">Secreted protein</fullName>
    </recommendedName>
</protein>
<evidence type="ECO:0000256" key="1">
    <source>
        <dbReference type="SAM" id="MobiDB-lite"/>
    </source>
</evidence>
<sequence length="53" mass="5704" precursor="true">MARQLLVLITLSFSMTLLGCGGSSSPEVNTTKDELAKWNEQNPAPPVEGEDDL</sequence>
<evidence type="ECO:0000313" key="4">
    <source>
        <dbReference type="Proteomes" id="UP000322699"/>
    </source>
</evidence>
<name>A0A5B1CD77_9BACT</name>
<dbReference type="EMBL" id="VRLW01000001">
    <property type="protein sequence ID" value="KAA1259077.1"/>
    <property type="molecule type" value="Genomic_DNA"/>
</dbReference>
<feature type="signal peptide" evidence="2">
    <location>
        <begin position="1"/>
        <end position="19"/>
    </location>
</feature>
<evidence type="ECO:0008006" key="5">
    <source>
        <dbReference type="Google" id="ProtNLM"/>
    </source>
</evidence>
<dbReference type="AlphaFoldDB" id="A0A5B1CD77"/>
<evidence type="ECO:0000256" key="2">
    <source>
        <dbReference type="SAM" id="SignalP"/>
    </source>
</evidence>
<comment type="caution">
    <text evidence="3">The sequence shown here is derived from an EMBL/GenBank/DDBJ whole genome shotgun (WGS) entry which is preliminary data.</text>
</comment>
<dbReference type="Proteomes" id="UP000322699">
    <property type="component" value="Unassembled WGS sequence"/>
</dbReference>
<gene>
    <name evidence="3" type="ORF">LF1_16050</name>
</gene>
<keyword evidence="4" id="KW-1185">Reference proteome</keyword>
<keyword evidence="2" id="KW-0732">Signal</keyword>
<reference evidence="3 4" key="1">
    <citation type="submission" date="2019-08" db="EMBL/GenBank/DDBJ databases">
        <title>Deep-cultivation of Planctomycetes and their phenomic and genomic characterization uncovers novel biology.</title>
        <authorList>
            <person name="Wiegand S."/>
            <person name="Jogler M."/>
            <person name="Boedeker C."/>
            <person name="Pinto D."/>
            <person name="Vollmers J."/>
            <person name="Rivas-Marin E."/>
            <person name="Kohn T."/>
            <person name="Peeters S.H."/>
            <person name="Heuer A."/>
            <person name="Rast P."/>
            <person name="Oberbeckmann S."/>
            <person name="Bunk B."/>
            <person name="Jeske O."/>
            <person name="Meyerdierks A."/>
            <person name="Storesund J.E."/>
            <person name="Kallscheuer N."/>
            <person name="Luecker S."/>
            <person name="Lage O.M."/>
            <person name="Pohl T."/>
            <person name="Merkel B.J."/>
            <person name="Hornburger P."/>
            <person name="Mueller R.-W."/>
            <person name="Bruemmer F."/>
            <person name="Labrenz M."/>
            <person name="Spormann A.M."/>
            <person name="Op Den Camp H."/>
            <person name="Overmann J."/>
            <person name="Amann R."/>
            <person name="Jetten M.S.M."/>
            <person name="Mascher T."/>
            <person name="Medema M.H."/>
            <person name="Devos D.P."/>
            <person name="Kaster A.-K."/>
            <person name="Ovreas L."/>
            <person name="Rohde M."/>
            <person name="Galperin M.Y."/>
            <person name="Jogler C."/>
        </authorList>
    </citation>
    <scope>NUCLEOTIDE SEQUENCE [LARGE SCALE GENOMIC DNA]</scope>
    <source>
        <strain evidence="3 4">LF1</strain>
    </source>
</reference>
<evidence type="ECO:0000313" key="3">
    <source>
        <dbReference type="EMBL" id="KAA1259077.1"/>
    </source>
</evidence>
<feature type="region of interest" description="Disordered" evidence="1">
    <location>
        <begin position="22"/>
        <end position="53"/>
    </location>
</feature>
<proteinExistence type="predicted"/>
<feature type="chain" id="PRO_5022799261" description="Secreted protein" evidence="2">
    <location>
        <begin position="20"/>
        <end position="53"/>
    </location>
</feature>